<proteinExistence type="predicted"/>
<organism evidence="2 3">
    <name type="scientific">Rufibacter sediminis</name>
    <dbReference type="NCBI Taxonomy" id="2762756"/>
    <lineage>
        <taxon>Bacteria</taxon>
        <taxon>Pseudomonadati</taxon>
        <taxon>Bacteroidota</taxon>
        <taxon>Cytophagia</taxon>
        <taxon>Cytophagales</taxon>
        <taxon>Hymenobacteraceae</taxon>
        <taxon>Rufibacter</taxon>
    </lineage>
</organism>
<keyword evidence="3" id="KW-1185">Reference proteome</keyword>
<evidence type="ECO:0000256" key="1">
    <source>
        <dbReference type="SAM" id="MobiDB-lite"/>
    </source>
</evidence>
<feature type="compositionally biased region" description="Basic and acidic residues" evidence="1">
    <location>
        <begin position="56"/>
        <end position="67"/>
    </location>
</feature>
<protein>
    <submittedName>
        <fullName evidence="2">Uncharacterized protein</fullName>
    </submittedName>
</protein>
<accession>A0ABR6VMJ3</accession>
<name>A0ABR6VMJ3_9BACT</name>
<comment type="caution">
    <text evidence="2">The sequence shown here is derived from an EMBL/GenBank/DDBJ whole genome shotgun (WGS) entry which is preliminary data.</text>
</comment>
<feature type="region of interest" description="Disordered" evidence="1">
    <location>
        <begin position="51"/>
        <end position="85"/>
    </location>
</feature>
<reference evidence="2 3" key="1">
    <citation type="journal article" date="2019" name="Int. J. Syst. Evol. Microbiol.">
        <title>Rufibacter sediminis sp. nov., isolated from freshwater lake sediment.</title>
        <authorList>
            <person name="Qu J.H."/>
            <person name="Zhang L.J."/>
            <person name="Fu Y.H."/>
            <person name="Li H.F."/>
        </authorList>
    </citation>
    <scope>NUCLEOTIDE SEQUENCE [LARGE SCALE GENOMIC DNA]</scope>
    <source>
        <strain evidence="2 3">H-1</strain>
    </source>
</reference>
<evidence type="ECO:0000313" key="2">
    <source>
        <dbReference type="EMBL" id="MBC3538415.1"/>
    </source>
</evidence>
<dbReference type="EMBL" id="JACOAF010000004">
    <property type="protein sequence ID" value="MBC3538415.1"/>
    <property type="molecule type" value="Genomic_DNA"/>
</dbReference>
<gene>
    <name evidence="2" type="ORF">H7U12_01905</name>
</gene>
<dbReference type="RefSeq" id="WP_186632023.1">
    <property type="nucleotide sequence ID" value="NZ_JACOAF010000004.1"/>
</dbReference>
<dbReference type="Proteomes" id="UP000659698">
    <property type="component" value="Unassembled WGS sequence"/>
</dbReference>
<sequence length="131" mass="14374">MLNLVLRIAKHHLKYPLMWVVLLWAVTLPGQEAEVYRFLFFGRSAQNALETAPGSADRERSQVKQEGVHAFPDAKASSSPELKFPPALKPTSPELSFALLAGLAPDLHDGISFVSLFLSRLLPSSLQPNAP</sequence>
<evidence type="ECO:0000313" key="3">
    <source>
        <dbReference type="Proteomes" id="UP000659698"/>
    </source>
</evidence>